<dbReference type="Gene3D" id="3.40.30.120">
    <property type="match status" value="1"/>
</dbReference>
<comment type="cofactor">
    <cofactor evidence="1">
        <name>FAD</name>
        <dbReference type="ChEBI" id="CHEBI:57692"/>
    </cofactor>
</comment>
<evidence type="ECO:0000313" key="7">
    <source>
        <dbReference type="Proteomes" id="UP000198282"/>
    </source>
</evidence>
<dbReference type="InterPro" id="IPR002938">
    <property type="entry name" value="FAD-bd"/>
</dbReference>
<keyword evidence="7" id="KW-1185">Reference proteome</keyword>
<keyword evidence="2" id="KW-0285">Flavoprotein</keyword>
<gene>
    <name evidence="6" type="ORF">SAMN05216276_104963</name>
</gene>
<evidence type="ECO:0000259" key="5">
    <source>
        <dbReference type="Pfam" id="PF01494"/>
    </source>
</evidence>
<evidence type="ECO:0000256" key="4">
    <source>
        <dbReference type="SAM" id="MobiDB-lite"/>
    </source>
</evidence>
<sequence length="528" mass="56798">MKTTDVVIVGGGPNGLLMACELALAGVRPVVLERLPERNTSPKANGLVGRVVQVLDYRGLYERFSRRTEPPTPIPYFQFGALFLDMSAWDGNALYALPVPQYRMEELLEQRAHELGVEIRRGHEVTALRQDAEGVTVDVRGPDGSYRLTAGFLVGADGGHSAIRKQAGIGFPGITDKSFVGLSGQVTIHPPVAVPGTGELEVPGLGRLWPATFTRTENGVFSYGMFQPGVYRVAVFEWDRPPVEDRAFTPVEDLREAVNRVLGADVPMSDSADGQGPPPVRNTDGINSRLADRYRQGRVFLVGDAAHVQSGVGGPGLNLGMQDVINLAWKLAADVNGWAPEGLLDTYQSERRPAAERVIMSSRAQTALLSPGPNITALREVFTELLGDQSNVRRVSNLMSGADVRYDMRSDGPAHPITGGWMPDLALSTETGPTRVAGLMHAARPILLDLAGRADLVEAASDWADRVDVVTATCEDRPADAVLIRPDGYVAWAAAPDASSGADALRQALRTWFGLPIQTASLTGADRR</sequence>
<dbReference type="InterPro" id="IPR050641">
    <property type="entry name" value="RIFMO-like"/>
</dbReference>
<organism evidence="6 7">
    <name type="scientific">Streptosporangium subroseum</name>
    <dbReference type="NCBI Taxonomy" id="106412"/>
    <lineage>
        <taxon>Bacteria</taxon>
        <taxon>Bacillati</taxon>
        <taxon>Actinomycetota</taxon>
        <taxon>Actinomycetes</taxon>
        <taxon>Streptosporangiales</taxon>
        <taxon>Streptosporangiaceae</taxon>
        <taxon>Streptosporangium</taxon>
    </lineage>
</organism>
<protein>
    <submittedName>
        <fullName evidence="6">2-polyprenyl-6-methoxyphenol hydroxylase</fullName>
    </submittedName>
</protein>
<dbReference type="GO" id="GO:0071949">
    <property type="term" value="F:FAD binding"/>
    <property type="evidence" value="ECO:0007669"/>
    <property type="project" value="InterPro"/>
</dbReference>
<feature type="region of interest" description="Disordered" evidence="4">
    <location>
        <begin position="266"/>
        <end position="286"/>
    </location>
</feature>
<dbReference type="Pfam" id="PF21274">
    <property type="entry name" value="Rng_hyd_C"/>
    <property type="match status" value="1"/>
</dbReference>
<dbReference type="EMBL" id="FZOD01000049">
    <property type="protein sequence ID" value="SNT48547.1"/>
    <property type="molecule type" value="Genomic_DNA"/>
</dbReference>
<evidence type="ECO:0000256" key="2">
    <source>
        <dbReference type="ARBA" id="ARBA00022630"/>
    </source>
</evidence>
<dbReference type="OrthoDB" id="8670884at2"/>
<evidence type="ECO:0000313" key="6">
    <source>
        <dbReference type="EMBL" id="SNT48547.1"/>
    </source>
</evidence>
<dbReference type="PANTHER" id="PTHR43004">
    <property type="entry name" value="TRK SYSTEM POTASSIUM UPTAKE PROTEIN"/>
    <property type="match status" value="1"/>
</dbReference>
<dbReference type="PANTHER" id="PTHR43004:SF19">
    <property type="entry name" value="BINDING MONOOXYGENASE, PUTATIVE (JCVI)-RELATED"/>
    <property type="match status" value="1"/>
</dbReference>
<dbReference type="SUPFAM" id="SSF51905">
    <property type="entry name" value="FAD/NAD(P)-binding domain"/>
    <property type="match status" value="1"/>
</dbReference>
<name>A0A239N0J3_9ACTN</name>
<evidence type="ECO:0000256" key="1">
    <source>
        <dbReference type="ARBA" id="ARBA00001974"/>
    </source>
</evidence>
<dbReference type="Gene3D" id="3.50.50.60">
    <property type="entry name" value="FAD/NAD(P)-binding domain"/>
    <property type="match status" value="2"/>
</dbReference>
<proteinExistence type="predicted"/>
<dbReference type="PRINTS" id="PR00420">
    <property type="entry name" value="RNGMNOXGNASE"/>
</dbReference>
<accession>A0A239N0J3</accession>
<feature type="domain" description="FAD-binding" evidence="5">
    <location>
        <begin position="4"/>
        <end position="361"/>
    </location>
</feature>
<dbReference type="Pfam" id="PF01494">
    <property type="entry name" value="FAD_binding_3"/>
    <property type="match status" value="1"/>
</dbReference>
<dbReference type="GO" id="GO:0016709">
    <property type="term" value="F:oxidoreductase activity, acting on paired donors, with incorporation or reduction of molecular oxygen, NAD(P)H as one donor, and incorporation of one atom of oxygen"/>
    <property type="evidence" value="ECO:0007669"/>
    <property type="project" value="UniProtKB-ARBA"/>
</dbReference>
<dbReference type="PROSITE" id="PS51257">
    <property type="entry name" value="PROKAR_LIPOPROTEIN"/>
    <property type="match status" value="1"/>
</dbReference>
<evidence type="ECO:0000256" key="3">
    <source>
        <dbReference type="ARBA" id="ARBA00022827"/>
    </source>
</evidence>
<dbReference type="AlphaFoldDB" id="A0A239N0J3"/>
<dbReference type="Proteomes" id="UP000198282">
    <property type="component" value="Unassembled WGS sequence"/>
</dbReference>
<keyword evidence="3" id="KW-0274">FAD</keyword>
<dbReference type="RefSeq" id="WP_089211536.1">
    <property type="nucleotide sequence ID" value="NZ_FZOD01000049.1"/>
</dbReference>
<reference evidence="6 7" key="1">
    <citation type="submission" date="2017-06" db="EMBL/GenBank/DDBJ databases">
        <authorList>
            <person name="Kim H.J."/>
            <person name="Triplett B.A."/>
        </authorList>
    </citation>
    <scope>NUCLEOTIDE SEQUENCE [LARGE SCALE GENOMIC DNA]</scope>
    <source>
        <strain evidence="6 7">CGMCC 4.2132</strain>
    </source>
</reference>
<dbReference type="InterPro" id="IPR036188">
    <property type="entry name" value="FAD/NAD-bd_sf"/>
</dbReference>